<dbReference type="Proteomes" id="UP000095287">
    <property type="component" value="Unplaced"/>
</dbReference>
<sequence>MWYGFDIKTLPRKNNFIPYVRPSSTACCNDSSFLVGLSALPDMAFIETSALSGENVEDAFLKCAKTILVKLDSGEIDVERIGPGIQVHNYQPMQKQKEKNKCIGMGCGMG</sequence>
<reference evidence="2" key="1">
    <citation type="submission" date="2016-11" db="UniProtKB">
        <authorList>
            <consortium name="WormBaseParasite"/>
        </authorList>
    </citation>
    <scope>IDENTIFICATION</scope>
</reference>
<proteinExistence type="predicted"/>
<name>A0A1I8A5N5_9BILA</name>
<dbReference type="Gene3D" id="3.40.50.300">
    <property type="entry name" value="P-loop containing nucleotide triphosphate hydrolases"/>
    <property type="match status" value="1"/>
</dbReference>
<accession>A0A1I8A5N5</accession>
<organism evidence="1 2">
    <name type="scientific">Steinernema glaseri</name>
    <dbReference type="NCBI Taxonomy" id="37863"/>
    <lineage>
        <taxon>Eukaryota</taxon>
        <taxon>Metazoa</taxon>
        <taxon>Ecdysozoa</taxon>
        <taxon>Nematoda</taxon>
        <taxon>Chromadorea</taxon>
        <taxon>Rhabditida</taxon>
        <taxon>Tylenchina</taxon>
        <taxon>Panagrolaimomorpha</taxon>
        <taxon>Strongyloidoidea</taxon>
        <taxon>Steinernematidae</taxon>
        <taxon>Steinernema</taxon>
    </lineage>
</organism>
<evidence type="ECO:0000313" key="2">
    <source>
        <dbReference type="WBParaSite" id="L893_g3312.t1"/>
    </source>
</evidence>
<dbReference type="WBParaSite" id="L893_g3312.t1">
    <property type="protein sequence ID" value="L893_g3312.t1"/>
    <property type="gene ID" value="L893_g3312"/>
</dbReference>
<dbReference type="SUPFAM" id="SSF52540">
    <property type="entry name" value="P-loop containing nucleoside triphosphate hydrolases"/>
    <property type="match status" value="1"/>
</dbReference>
<dbReference type="InterPro" id="IPR027417">
    <property type="entry name" value="P-loop_NTPase"/>
</dbReference>
<dbReference type="AlphaFoldDB" id="A0A1I8A5N5"/>
<protein>
    <submittedName>
        <fullName evidence="2">S-AdoMet_synt_N domain-containing protein</fullName>
    </submittedName>
</protein>
<evidence type="ECO:0000313" key="1">
    <source>
        <dbReference type="Proteomes" id="UP000095287"/>
    </source>
</evidence>
<keyword evidence="1" id="KW-1185">Reference proteome</keyword>